<dbReference type="GO" id="GO:0008360">
    <property type="term" value="P:regulation of cell shape"/>
    <property type="evidence" value="ECO:0007669"/>
    <property type="project" value="UniProtKB-KW"/>
</dbReference>
<organism evidence="11 12">
    <name type="scientific">Ruegeria pomeroyi</name>
    <dbReference type="NCBI Taxonomy" id="89184"/>
    <lineage>
        <taxon>Bacteria</taxon>
        <taxon>Pseudomonadati</taxon>
        <taxon>Pseudomonadota</taxon>
        <taxon>Alphaproteobacteria</taxon>
        <taxon>Rhodobacterales</taxon>
        <taxon>Roseobacteraceae</taxon>
        <taxon>Ruegeria</taxon>
    </lineage>
</organism>
<protein>
    <submittedName>
        <fullName evidence="11">Oligosaccharide flippase family protein</fullName>
    </submittedName>
</protein>
<keyword evidence="3 10" id="KW-0812">Transmembrane</keyword>
<proteinExistence type="inferred from homology"/>
<evidence type="ECO:0000313" key="11">
    <source>
        <dbReference type="EMBL" id="NVK95947.1"/>
    </source>
</evidence>
<feature type="transmembrane region" description="Helical" evidence="10">
    <location>
        <begin position="189"/>
        <end position="207"/>
    </location>
</feature>
<dbReference type="EMBL" id="JABXIY010000008">
    <property type="protein sequence ID" value="NVK95947.1"/>
    <property type="molecule type" value="Genomic_DNA"/>
</dbReference>
<evidence type="ECO:0000256" key="7">
    <source>
        <dbReference type="ARBA" id="ARBA00023136"/>
    </source>
</evidence>
<feature type="transmembrane region" description="Helical" evidence="10">
    <location>
        <begin position="308"/>
        <end position="331"/>
    </location>
</feature>
<keyword evidence="7 10" id="KW-0472">Membrane</keyword>
<dbReference type="AlphaFoldDB" id="A0A850LDW9"/>
<evidence type="ECO:0000256" key="5">
    <source>
        <dbReference type="ARBA" id="ARBA00022984"/>
    </source>
</evidence>
<evidence type="ECO:0000256" key="2">
    <source>
        <dbReference type="ARBA" id="ARBA00022475"/>
    </source>
</evidence>
<feature type="transmembrane region" description="Helical" evidence="10">
    <location>
        <begin position="377"/>
        <end position="395"/>
    </location>
</feature>
<dbReference type="GO" id="GO:0005886">
    <property type="term" value="C:plasma membrane"/>
    <property type="evidence" value="ECO:0007669"/>
    <property type="project" value="UniProtKB-SubCell"/>
</dbReference>
<keyword evidence="4" id="KW-0133">Cell shape</keyword>
<feature type="transmembrane region" description="Helical" evidence="10">
    <location>
        <begin position="401"/>
        <end position="423"/>
    </location>
</feature>
<accession>A0A850LDW9</accession>
<name>A0A850LDW9_9RHOB</name>
<dbReference type="GO" id="GO:0034204">
    <property type="term" value="P:lipid translocation"/>
    <property type="evidence" value="ECO:0007669"/>
    <property type="project" value="TreeGrafter"/>
</dbReference>
<feature type="transmembrane region" description="Helical" evidence="10">
    <location>
        <begin position="165"/>
        <end position="183"/>
    </location>
</feature>
<keyword evidence="2" id="KW-1003">Cell membrane</keyword>
<evidence type="ECO:0000313" key="12">
    <source>
        <dbReference type="Proteomes" id="UP000565723"/>
    </source>
</evidence>
<feature type="transmembrane region" description="Helical" evidence="10">
    <location>
        <begin position="128"/>
        <end position="153"/>
    </location>
</feature>
<evidence type="ECO:0000256" key="10">
    <source>
        <dbReference type="SAM" id="Phobius"/>
    </source>
</evidence>
<gene>
    <name evidence="11" type="ORF">HW564_03355</name>
</gene>
<feature type="transmembrane region" description="Helical" evidence="10">
    <location>
        <begin position="351"/>
        <end position="370"/>
    </location>
</feature>
<dbReference type="PANTHER" id="PTHR47019:SF1">
    <property type="entry name" value="LIPID II FLIPPASE MURJ"/>
    <property type="match status" value="1"/>
</dbReference>
<dbReference type="RefSeq" id="WP_011047267.1">
    <property type="nucleotide sequence ID" value="NZ_CP076685.1"/>
</dbReference>
<evidence type="ECO:0000256" key="3">
    <source>
        <dbReference type="ARBA" id="ARBA00022692"/>
    </source>
</evidence>
<dbReference type="Pfam" id="PF03023">
    <property type="entry name" value="MurJ"/>
    <property type="match status" value="1"/>
</dbReference>
<evidence type="ECO:0000256" key="4">
    <source>
        <dbReference type="ARBA" id="ARBA00022960"/>
    </source>
</evidence>
<comment type="subcellular location">
    <subcellularLocation>
        <location evidence="1">Cell membrane</location>
        <topology evidence="1">Multi-pass membrane protein</topology>
    </subcellularLocation>
</comment>
<evidence type="ECO:0000256" key="1">
    <source>
        <dbReference type="ARBA" id="ARBA00004651"/>
    </source>
</evidence>
<feature type="transmembrane region" description="Helical" evidence="10">
    <location>
        <begin position="89"/>
        <end position="108"/>
    </location>
</feature>
<feature type="transmembrane region" description="Helical" evidence="10">
    <location>
        <begin position="443"/>
        <end position="463"/>
    </location>
</feature>
<feature type="transmembrane region" description="Helical" evidence="10">
    <location>
        <begin position="469"/>
        <end position="502"/>
    </location>
</feature>
<dbReference type="GO" id="GO:0009252">
    <property type="term" value="P:peptidoglycan biosynthetic process"/>
    <property type="evidence" value="ECO:0007669"/>
    <property type="project" value="UniProtKB-KW"/>
</dbReference>
<sequence>MSAARLLANIVLMTALKLVGLLLSVLLIVLQTAAFGTTPAADAYFTVRRFVLSAIAMTFEATNQLAVPEFVREVQGGGHSGMRRALMRFGIPIIGLLCLIALALWVFAEPVVRLLAPGFDDDRLAKAAELLGVVALCLPLTGIAALAGAFNFARRRFGLTTLARLLPRVALLPVLLVAGAAVTPLSLSWALVIGVALMALMIAVQGWRDLRRMGGGGLTTPRRPSTPRRAAAVTINAAAQMAMGWADAALASLTGLGGVTIMFVAQRLLSAAPGAVNSAVNSAYYTEYSHAAGAEAGARPSIAAAVRISLFLTLPLVAFVMIAATPLITFLLERGAFTAEDTAATADLVRFLAPLLLVNAVLAAFLPAVLADDGLPLVRVFLWFSAAALLIRFAAGLPLGALFGLKGVASSILLASTGSALVLARALHRRHGTLGSWQDLRQIALMIGAAVAAALVSALLWQPFGLGDLVLLCAHALTVAALFLAGCALCRLPEIEALFALLRRRRHRG</sequence>
<dbReference type="InterPro" id="IPR004268">
    <property type="entry name" value="MurJ"/>
</dbReference>
<evidence type="ECO:0000256" key="8">
    <source>
        <dbReference type="ARBA" id="ARBA00060041"/>
    </source>
</evidence>
<dbReference type="Proteomes" id="UP000565723">
    <property type="component" value="Unassembled WGS sequence"/>
</dbReference>
<comment type="caution">
    <text evidence="11">The sequence shown here is derived from an EMBL/GenBank/DDBJ whole genome shotgun (WGS) entry which is preliminary data.</text>
</comment>
<comment type="similarity">
    <text evidence="9">Belongs to the MurJ/MviN family.</text>
</comment>
<dbReference type="GO" id="GO:0015648">
    <property type="term" value="F:lipid-linked peptidoglycan transporter activity"/>
    <property type="evidence" value="ECO:0007669"/>
    <property type="project" value="TreeGrafter"/>
</dbReference>
<comment type="function">
    <text evidence="8">Involved in peptidoglycan biosynthesis. Transports lipid-linked peptidoglycan precursors from the inner to the outer leaflet of the cytoplasmic membrane.</text>
</comment>
<keyword evidence="5" id="KW-0573">Peptidoglycan synthesis</keyword>
<dbReference type="InterPro" id="IPR051050">
    <property type="entry name" value="Lipid_II_flippase_MurJ/MviN"/>
</dbReference>
<dbReference type="OMA" id="CATYIFI"/>
<dbReference type="PANTHER" id="PTHR47019">
    <property type="entry name" value="LIPID II FLIPPASE MURJ"/>
    <property type="match status" value="1"/>
</dbReference>
<keyword evidence="6 10" id="KW-1133">Transmembrane helix</keyword>
<evidence type="ECO:0000256" key="6">
    <source>
        <dbReference type="ARBA" id="ARBA00022989"/>
    </source>
</evidence>
<feature type="transmembrane region" description="Helical" evidence="10">
    <location>
        <begin position="6"/>
        <end position="30"/>
    </location>
</feature>
<reference evidence="11 12" key="1">
    <citation type="journal article" date="2020" name="Proc. Natl. Acad. Sci. U.S.A.">
        <title>Ecological drivers of bacterial community assembly in synthetic phycospheres.</title>
        <authorList>
            <person name="Fu H."/>
            <person name="Uchimiya M."/>
            <person name="Gore J."/>
            <person name="Moran M.A."/>
        </authorList>
    </citation>
    <scope>NUCLEOTIDE SEQUENCE [LARGE SCALE GENOMIC DNA]</scope>
    <source>
        <strain evidence="11">HF-Din03</strain>
    </source>
</reference>
<evidence type="ECO:0000256" key="9">
    <source>
        <dbReference type="ARBA" id="ARBA00061532"/>
    </source>
</evidence>